<evidence type="ECO:0000313" key="3">
    <source>
        <dbReference type="Proteomes" id="UP000314294"/>
    </source>
</evidence>
<keyword evidence="3" id="KW-1185">Reference proteome</keyword>
<dbReference type="Proteomes" id="UP000314294">
    <property type="component" value="Unassembled WGS sequence"/>
</dbReference>
<reference evidence="2 3" key="1">
    <citation type="submission" date="2019-03" db="EMBL/GenBank/DDBJ databases">
        <title>First draft genome of Liparis tanakae, snailfish: a comprehensive survey of snailfish specific genes.</title>
        <authorList>
            <person name="Kim W."/>
            <person name="Song I."/>
            <person name="Jeong J.-H."/>
            <person name="Kim D."/>
            <person name="Kim S."/>
            <person name="Ryu S."/>
            <person name="Song J.Y."/>
            <person name="Lee S.K."/>
        </authorList>
    </citation>
    <scope>NUCLEOTIDE SEQUENCE [LARGE SCALE GENOMIC DNA]</scope>
    <source>
        <tissue evidence="2">Muscle</tissue>
    </source>
</reference>
<sequence length="68" mass="7392">MEAAAGILTSSAEPPRRNMQPAEIHLDMAEAPVTGVPVPPVTYFQHRSSLLQPKPATKMPAPQDEHIH</sequence>
<feature type="region of interest" description="Disordered" evidence="1">
    <location>
        <begin position="1"/>
        <end position="22"/>
    </location>
</feature>
<dbReference type="AlphaFoldDB" id="A0A4Z2HA51"/>
<feature type="region of interest" description="Disordered" evidence="1">
    <location>
        <begin position="47"/>
        <end position="68"/>
    </location>
</feature>
<comment type="caution">
    <text evidence="2">The sequence shown here is derived from an EMBL/GenBank/DDBJ whole genome shotgun (WGS) entry which is preliminary data.</text>
</comment>
<name>A0A4Z2HA51_9TELE</name>
<evidence type="ECO:0000313" key="2">
    <source>
        <dbReference type="EMBL" id="TNN62777.1"/>
    </source>
</evidence>
<evidence type="ECO:0000256" key="1">
    <source>
        <dbReference type="SAM" id="MobiDB-lite"/>
    </source>
</evidence>
<gene>
    <name evidence="2" type="ORF">EYF80_027003</name>
</gene>
<organism evidence="2 3">
    <name type="scientific">Liparis tanakae</name>
    <name type="common">Tanaka's snailfish</name>
    <dbReference type="NCBI Taxonomy" id="230148"/>
    <lineage>
        <taxon>Eukaryota</taxon>
        <taxon>Metazoa</taxon>
        <taxon>Chordata</taxon>
        <taxon>Craniata</taxon>
        <taxon>Vertebrata</taxon>
        <taxon>Euteleostomi</taxon>
        <taxon>Actinopterygii</taxon>
        <taxon>Neopterygii</taxon>
        <taxon>Teleostei</taxon>
        <taxon>Neoteleostei</taxon>
        <taxon>Acanthomorphata</taxon>
        <taxon>Eupercaria</taxon>
        <taxon>Perciformes</taxon>
        <taxon>Cottioidei</taxon>
        <taxon>Cottales</taxon>
        <taxon>Liparidae</taxon>
        <taxon>Liparis</taxon>
    </lineage>
</organism>
<proteinExistence type="predicted"/>
<dbReference type="EMBL" id="SRLO01000286">
    <property type="protein sequence ID" value="TNN62777.1"/>
    <property type="molecule type" value="Genomic_DNA"/>
</dbReference>
<protein>
    <submittedName>
        <fullName evidence="2">Uncharacterized protein</fullName>
    </submittedName>
</protein>
<accession>A0A4Z2HA51</accession>